<dbReference type="Proteomes" id="UP000216361">
    <property type="component" value="Unassembled WGS sequence"/>
</dbReference>
<proteinExistence type="predicted"/>
<organism evidence="1 2">
    <name type="scientific">Elstera cyanobacteriorum</name>
    <dbReference type="NCBI Taxonomy" id="2022747"/>
    <lineage>
        <taxon>Bacteria</taxon>
        <taxon>Pseudomonadati</taxon>
        <taxon>Pseudomonadota</taxon>
        <taxon>Alphaproteobacteria</taxon>
        <taxon>Rhodospirillales</taxon>
        <taxon>Rhodospirillaceae</taxon>
        <taxon>Elstera</taxon>
    </lineage>
</organism>
<dbReference type="SUPFAM" id="SSF53474">
    <property type="entry name" value="alpha/beta-Hydrolases"/>
    <property type="match status" value="1"/>
</dbReference>
<dbReference type="RefSeq" id="WP_094407662.1">
    <property type="nucleotide sequence ID" value="NZ_BMJZ01000008.1"/>
</dbReference>
<name>A0A255XWN7_9PROT</name>
<keyword evidence="2" id="KW-1185">Reference proteome</keyword>
<protein>
    <recommendedName>
        <fullName evidence="3">Dipeptidyl aminopeptidase</fullName>
    </recommendedName>
</protein>
<dbReference type="OrthoDB" id="7839439at2"/>
<dbReference type="InterPro" id="IPR050261">
    <property type="entry name" value="FrsA_esterase"/>
</dbReference>
<dbReference type="PANTHER" id="PTHR22946">
    <property type="entry name" value="DIENELACTONE HYDROLASE DOMAIN-CONTAINING PROTEIN-RELATED"/>
    <property type="match status" value="1"/>
</dbReference>
<dbReference type="EMBL" id="NOXS01000026">
    <property type="protein sequence ID" value="OYQ20794.1"/>
    <property type="molecule type" value="Genomic_DNA"/>
</dbReference>
<evidence type="ECO:0000313" key="2">
    <source>
        <dbReference type="Proteomes" id="UP000216361"/>
    </source>
</evidence>
<dbReference type="Gene3D" id="3.40.50.1820">
    <property type="entry name" value="alpha/beta hydrolase"/>
    <property type="match status" value="1"/>
</dbReference>
<accession>A0A255XWN7</accession>
<sequence>MLLLGLRPAIAETERVKLPLPPRYGLETLALPLAVYRPPGNGPFPLILYSHGRSANREARAKVIGLAPQHADYWLNKGFAVVAPIRPGYGESAAIDPEYTETRWRLPDGCVNRPDYTTAIENAVWASRFALAWARQQPWVKPRQILLEGSSVGGVVSLALGAENPPGVAGVINFAGGMGGFPEKFPGQSCAPDVLADLYRGFGARLKRPSLWLYAANDSYWGPEIPKTWFAAFSAGGGQGWLVNTPPVPGRDGHLLMYFGGGFWTQPMEAFLAQVLR</sequence>
<evidence type="ECO:0008006" key="3">
    <source>
        <dbReference type="Google" id="ProtNLM"/>
    </source>
</evidence>
<gene>
    <name evidence="1" type="ORF">CHR90_03855</name>
</gene>
<reference evidence="1 2" key="1">
    <citation type="submission" date="2017-07" db="EMBL/GenBank/DDBJ databases">
        <title>Elstera cyanobacteriorum sp. nov., a novel bacterium isolated from cyanobacterial aggregates in a eutrophic lake.</title>
        <authorList>
            <person name="Cai H."/>
        </authorList>
    </citation>
    <scope>NUCLEOTIDE SEQUENCE [LARGE SCALE GENOMIC DNA]</scope>
    <source>
        <strain evidence="1 2">TH019</strain>
    </source>
</reference>
<comment type="caution">
    <text evidence="1">The sequence shown here is derived from an EMBL/GenBank/DDBJ whole genome shotgun (WGS) entry which is preliminary data.</text>
</comment>
<dbReference type="InterPro" id="IPR029058">
    <property type="entry name" value="AB_hydrolase_fold"/>
</dbReference>
<evidence type="ECO:0000313" key="1">
    <source>
        <dbReference type="EMBL" id="OYQ20794.1"/>
    </source>
</evidence>
<dbReference type="AlphaFoldDB" id="A0A255XWN7"/>